<dbReference type="InterPro" id="IPR029039">
    <property type="entry name" value="Flavoprotein-like_sf"/>
</dbReference>
<dbReference type="InterPro" id="IPR005025">
    <property type="entry name" value="FMN_Rdtase-like_dom"/>
</dbReference>
<dbReference type="PANTHER" id="PTHR30543">
    <property type="entry name" value="CHROMATE REDUCTASE"/>
    <property type="match status" value="1"/>
</dbReference>
<feature type="domain" description="NADPH-dependent FMN reductase-like" evidence="1">
    <location>
        <begin position="7"/>
        <end position="151"/>
    </location>
</feature>
<organism evidence="2 3">
    <name type="scientific">Pseudolycoriella hygida</name>
    <dbReference type="NCBI Taxonomy" id="35572"/>
    <lineage>
        <taxon>Eukaryota</taxon>
        <taxon>Metazoa</taxon>
        <taxon>Ecdysozoa</taxon>
        <taxon>Arthropoda</taxon>
        <taxon>Hexapoda</taxon>
        <taxon>Insecta</taxon>
        <taxon>Pterygota</taxon>
        <taxon>Neoptera</taxon>
        <taxon>Endopterygota</taxon>
        <taxon>Diptera</taxon>
        <taxon>Nematocera</taxon>
        <taxon>Sciaroidea</taxon>
        <taxon>Sciaridae</taxon>
        <taxon>Pseudolycoriella</taxon>
    </lineage>
</organism>
<dbReference type="OrthoDB" id="68575at2759"/>
<evidence type="ECO:0000313" key="2">
    <source>
        <dbReference type="EMBL" id="KAJ6640901.1"/>
    </source>
</evidence>
<keyword evidence="3" id="KW-1185">Reference proteome</keyword>
<protein>
    <submittedName>
        <fullName evidence="2">Quinone reductase</fullName>
    </submittedName>
</protein>
<dbReference type="Pfam" id="PF03358">
    <property type="entry name" value="FMN_red"/>
    <property type="match status" value="1"/>
</dbReference>
<comment type="caution">
    <text evidence="2">The sequence shown here is derived from an EMBL/GenBank/DDBJ whole genome shotgun (WGS) entry which is preliminary data.</text>
</comment>
<dbReference type="Proteomes" id="UP001151699">
    <property type="component" value="Chromosome B"/>
</dbReference>
<evidence type="ECO:0000313" key="3">
    <source>
        <dbReference type="Proteomes" id="UP001151699"/>
    </source>
</evidence>
<dbReference type="InterPro" id="IPR050712">
    <property type="entry name" value="NAD(P)H-dep_reductase"/>
</dbReference>
<dbReference type="GO" id="GO:0010181">
    <property type="term" value="F:FMN binding"/>
    <property type="evidence" value="ECO:0007669"/>
    <property type="project" value="TreeGrafter"/>
</dbReference>
<dbReference type="PANTHER" id="PTHR30543:SF21">
    <property type="entry name" value="NAD(P)H-DEPENDENT FMN REDUCTASE LOT6"/>
    <property type="match status" value="1"/>
</dbReference>
<dbReference type="SUPFAM" id="SSF52218">
    <property type="entry name" value="Flavoproteins"/>
    <property type="match status" value="1"/>
</dbReference>
<dbReference type="GO" id="GO:0005829">
    <property type="term" value="C:cytosol"/>
    <property type="evidence" value="ECO:0007669"/>
    <property type="project" value="TreeGrafter"/>
</dbReference>
<gene>
    <name evidence="2" type="primary">chrR</name>
    <name evidence="2" type="ORF">Bhyg_05834</name>
</gene>
<dbReference type="GO" id="GO:0016491">
    <property type="term" value="F:oxidoreductase activity"/>
    <property type="evidence" value="ECO:0007669"/>
    <property type="project" value="InterPro"/>
</dbReference>
<reference evidence="2" key="1">
    <citation type="submission" date="2022-07" db="EMBL/GenBank/DDBJ databases">
        <authorList>
            <person name="Trinca V."/>
            <person name="Uliana J.V.C."/>
            <person name="Torres T.T."/>
            <person name="Ward R.J."/>
            <person name="Monesi N."/>
        </authorList>
    </citation>
    <scope>NUCLEOTIDE SEQUENCE</scope>
    <source>
        <strain evidence="2">HSMRA1968</strain>
        <tissue evidence="2">Whole embryos</tissue>
    </source>
</reference>
<sequence>MSSQPLKIVIFLGSTRPNRMAERVSVYVKKIVENKGMVPVLMDPDKIPFEVLKTPLHFYRNPADAPQFLHDNNELIKQADGYLVLSSEYNLTIPPALTNMLDHFPPSSFRHKPAGVVTYSMGQFGGMRASIALLPFLNELGIINIPTGVTIPTVQLTFNEDGETNDQKIIDRVDKLVTELKWYAEALHAQKTIGAPPS</sequence>
<dbReference type="EMBL" id="WJQU01000002">
    <property type="protein sequence ID" value="KAJ6640901.1"/>
    <property type="molecule type" value="Genomic_DNA"/>
</dbReference>
<evidence type="ECO:0000259" key="1">
    <source>
        <dbReference type="Pfam" id="PF03358"/>
    </source>
</evidence>
<accession>A0A9Q0N0E9</accession>
<name>A0A9Q0N0E9_9DIPT</name>
<proteinExistence type="predicted"/>
<dbReference type="Gene3D" id="3.40.50.360">
    <property type="match status" value="1"/>
</dbReference>
<dbReference type="AlphaFoldDB" id="A0A9Q0N0E9"/>